<dbReference type="AlphaFoldDB" id="A0AAV1NWU1"/>
<accession>A0AAV1NWU1</accession>
<protein>
    <recommendedName>
        <fullName evidence="3">Transcriptional regulator</fullName>
    </recommendedName>
</protein>
<sequence>MVISQRIAKEAWLVTVRLWWAGMRKGELASAFEQRCNTSRQRLTGASLHSSHCEADLCTLEMRNHLIEWPESNALPSSLFYQATERRRIVEAVAGLVCVCTELQEPESLDHPRVHYIWGPLQS</sequence>
<proteinExistence type="predicted"/>
<dbReference type="Proteomes" id="UP001314229">
    <property type="component" value="Unassembled WGS sequence"/>
</dbReference>
<reference evidence="1 2" key="1">
    <citation type="submission" date="2024-01" db="EMBL/GenBank/DDBJ databases">
        <authorList>
            <person name="Alioto T."/>
            <person name="Alioto T."/>
            <person name="Gomez Garrido J."/>
        </authorList>
    </citation>
    <scope>NUCLEOTIDE SEQUENCE [LARGE SCALE GENOMIC DNA]</scope>
</reference>
<organism evidence="1 2">
    <name type="scientific">Scomber scombrus</name>
    <name type="common">Atlantic mackerel</name>
    <name type="synonym">Scomber vernalis</name>
    <dbReference type="NCBI Taxonomy" id="13677"/>
    <lineage>
        <taxon>Eukaryota</taxon>
        <taxon>Metazoa</taxon>
        <taxon>Chordata</taxon>
        <taxon>Craniata</taxon>
        <taxon>Vertebrata</taxon>
        <taxon>Euteleostomi</taxon>
        <taxon>Actinopterygii</taxon>
        <taxon>Neopterygii</taxon>
        <taxon>Teleostei</taxon>
        <taxon>Neoteleostei</taxon>
        <taxon>Acanthomorphata</taxon>
        <taxon>Pelagiaria</taxon>
        <taxon>Scombriformes</taxon>
        <taxon>Scombridae</taxon>
        <taxon>Scomber</taxon>
    </lineage>
</organism>
<comment type="caution">
    <text evidence="1">The sequence shown here is derived from an EMBL/GenBank/DDBJ whole genome shotgun (WGS) entry which is preliminary data.</text>
</comment>
<evidence type="ECO:0000313" key="1">
    <source>
        <dbReference type="EMBL" id="CAK6963748.1"/>
    </source>
</evidence>
<keyword evidence="2" id="KW-1185">Reference proteome</keyword>
<dbReference type="EMBL" id="CAWUFR010000068">
    <property type="protein sequence ID" value="CAK6963748.1"/>
    <property type="molecule type" value="Genomic_DNA"/>
</dbReference>
<evidence type="ECO:0008006" key="3">
    <source>
        <dbReference type="Google" id="ProtNLM"/>
    </source>
</evidence>
<evidence type="ECO:0000313" key="2">
    <source>
        <dbReference type="Proteomes" id="UP001314229"/>
    </source>
</evidence>
<gene>
    <name evidence="1" type="ORF">FSCOSCO3_A017033</name>
</gene>
<name>A0AAV1NWU1_SCOSC</name>